<comment type="similarity">
    <text evidence="3 6">Belongs to the trehalose phosphatase family.</text>
</comment>
<dbReference type="InterPro" id="IPR036412">
    <property type="entry name" value="HAD-like_sf"/>
</dbReference>
<dbReference type="eggNOG" id="COG1877">
    <property type="taxonomic scope" value="Bacteria"/>
</dbReference>
<dbReference type="Proteomes" id="UP000000492">
    <property type="component" value="Chromosome"/>
</dbReference>
<dbReference type="Pfam" id="PF02358">
    <property type="entry name" value="Trehalose_PPase"/>
    <property type="match status" value="1"/>
</dbReference>
<dbReference type="SUPFAM" id="SSF56784">
    <property type="entry name" value="HAD-like"/>
    <property type="match status" value="1"/>
</dbReference>
<dbReference type="Gene3D" id="3.40.50.1000">
    <property type="entry name" value="HAD superfamily/HAD-like"/>
    <property type="match status" value="1"/>
</dbReference>
<dbReference type="EMBL" id="CP002857">
    <property type="protein sequence ID" value="AEI08603.1"/>
    <property type="molecule type" value="Genomic_DNA"/>
</dbReference>
<dbReference type="Gene3D" id="3.30.70.1020">
    <property type="entry name" value="Trehalose-6-phosphate phosphatase related protein, domain 2"/>
    <property type="match status" value="1"/>
</dbReference>
<reference evidence="7 8" key="1">
    <citation type="journal article" date="2012" name="BMC Genomics">
        <title>Complete genome sequence, lifestyle, and multi-drug resistance of the human pathogen Corynebacterium resistens DSM 45100 isolated from blood samples of a leukemia patient.</title>
        <authorList>
            <person name="Schroder J."/>
            <person name="Maus I."/>
            <person name="Meyer K."/>
            <person name="Wordemann S."/>
            <person name="Blom J."/>
            <person name="Jaenicke S."/>
            <person name="Schneider J."/>
            <person name="Trost E."/>
            <person name="Tauch A."/>
        </authorList>
    </citation>
    <scope>NUCLEOTIDE SEQUENCE [LARGE SCALE GENOMIC DNA]</scope>
    <source>
        <strain evidence="8">DSM 45100 / JCM 12819 / CCUG 50093 / GTC 2026 / SICGH 158</strain>
    </source>
</reference>
<protein>
    <recommendedName>
        <fullName evidence="6">Trehalose 6-phosphate phosphatase</fullName>
        <ecNumber evidence="6">3.1.3.12</ecNumber>
    </recommendedName>
</protein>
<sequence>MSSFTSATHSAGLPVPAIPEFPREEKLLIAMDFDGTLAPFSDNPLACRAEDGAIEALVNAAALPGVESMVISGRNLGNLITATQLQLPSAVHLVGSHGAEPAPTTGGTIDAQLGQPHPQLSPEQLHLWQRLSEVAHEAAKAAPGVWVELKPLAVGLHSRTAEDPHAAAMATERYRKFAETQPAAKITEGKSILEVAVDATSKGDYIQAFCAEHGIDRVIFAGDDTTDESVLQVLRHGHDIGIHVDSDRTGKPTAAEFGLGSTVAMRDYLQQLVEQLSSRA</sequence>
<dbReference type="UniPathway" id="UPA00299"/>
<dbReference type="InterPro" id="IPR003337">
    <property type="entry name" value="Trehalose_PPase"/>
</dbReference>
<evidence type="ECO:0000256" key="5">
    <source>
        <dbReference type="ARBA" id="ARBA00024179"/>
    </source>
</evidence>
<dbReference type="KEGG" id="crd:CRES_0240"/>
<dbReference type="RefSeq" id="WP_013887632.1">
    <property type="nucleotide sequence ID" value="NC_015673.1"/>
</dbReference>
<dbReference type="PANTHER" id="PTHR43768:SF3">
    <property type="entry name" value="TREHALOSE 6-PHOSPHATE PHOSPHATASE"/>
    <property type="match status" value="1"/>
</dbReference>
<organism evidence="7 8">
    <name type="scientific">Corynebacterium resistens (strain DSM 45100 / JCM 12819 / GTC 2026 / SICGH 158)</name>
    <dbReference type="NCBI Taxonomy" id="662755"/>
    <lineage>
        <taxon>Bacteria</taxon>
        <taxon>Bacillati</taxon>
        <taxon>Actinomycetota</taxon>
        <taxon>Actinomycetes</taxon>
        <taxon>Mycobacteriales</taxon>
        <taxon>Corynebacteriaceae</taxon>
        <taxon>Corynebacterium</taxon>
    </lineage>
</organism>
<dbReference type="InterPro" id="IPR006379">
    <property type="entry name" value="HAD-SF_hydro_IIB"/>
</dbReference>
<dbReference type="AlphaFoldDB" id="F8E2F7"/>
<dbReference type="GO" id="GO:0046872">
    <property type="term" value="F:metal ion binding"/>
    <property type="evidence" value="ECO:0007669"/>
    <property type="project" value="UniProtKB-KW"/>
</dbReference>
<evidence type="ECO:0000256" key="3">
    <source>
        <dbReference type="ARBA" id="ARBA00008770"/>
    </source>
</evidence>
<evidence type="ECO:0000256" key="2">
    <source>
        <dbReference type="ARBA" id="ARBA00005199"/>
    </source>
</evidence>
<evidence type="ECO:0000313" key="7">
    <source>
        <dbReference type="EMBL" id="AEI08603.1"/>
    </source>
</evidence>
<dbReference type="NCBIfam" id="TIGR01484">
    <property type="entry name" value="HAD-SF-IIB"/>
    <property type="match status" value="1"/>
</dbReference>
<comment type="function">
    <text evidence="5 6">Removes the phosphate from trehalose 6-phosphate to produce free trehalose.</text>
</comment>
<comment type="cofactor">
    <cofactor evidence="6">
        <name>Mg(2+)</name>
        <dbReference type="ChEBI" id="CHEBI:18420"/>
    </cofactor>
</comment>
<evidence type="ECO:0000256" key="4">
    <source>
        <dbReference type="ARBA" id="ARBA00022801"/>
    </source>
</evidence>
<evidence type="ECO:0000256" key="1">
    <source>
        <dbReference type="ARBA" id="ARBA00000500"/>
    </source>
</evidence>
<accession>F8E2F7</accession>
<dbReference type="HOGENOM" id="CLU_037265_2_1_11"/>
<keyword evidence="6" id="KW-0479">Metal-binding</keyword>
<name>F8E2F7_CORRG</name>
<keyword evidence="6" id="KW-0460">Magnesium</keyword>
<keyword evidence="8" id="KW-1185">Reference proteome</keyword>
<keyword evidence="4 6" id="KW-0378">Hydrolase</keyword>
<comment type="catalytic activity">
    <reaction evidence="1 6">
        <text>alpha,alpha-trehalose 6-phosphate + H2O = alpha,alpha-trehalose + phosphate</text>
        <dbReference type="Rhea" id="RHEA:23420"/>
        <dbReference type="ChEBI" id="CHEBI:15377"/>
        <dbReference type="ChEBI" id="CHEBI:16551"/>
        <dbReference type="ChEBI" id="CHEBI:43474"/>
        <dbReference type="ChEBI" id="CHEBI:58429"/>
        <dbReference type="EC" id="3.1.3.12"/>
    </reaction>
</comment>
<comment type="pathway">
    <text evidence="2 6">Glycan biosynthesis; trehalose biosynthesis.</text>
</comment>
<evidence type="ECO:0000313" key="8">
    <source>
        <dbReference type="Proteomes" id="UP000000492"/>
    </source>
</evidence>
<dbReference type="STRING" id="662755.CRES_0240"/>
<dbReference type="InterPro" id="IPR023214">
    <property type="entry name" value="HAD_sf"/>
</dbReference>
<dbReference type="GO" id="GO:0005992">
    <property type="term" value="P:trehalose biosynthetic process"/>
    <property type="evidence" value="ECO:0007669"/>
    <property type="project" value="UniProtKB-UniPathway"/>
</dbReference>
<dbReference type="OrthoDB" id="9816160at2"/>
<gene>
    <name evidence="7" type="primary">otsB</name>
    <name evidence="7" type="ordered locus">CRES_0240</name>
</gene>
<dbReference type="InterPro" id="IPR044651">
    <property type="entry name" value="OTSB-like"/>
</dbReference>
<dbReference type="NCBIfam" id="TIGR00685">
    <property type="entry name" value="T6PP"/>
    <property type="match status" value="1"/>
</dbReference>
<dbReference type="PANTHER" id="PTHR43768">
    <property type="entry name" value="TREHALOSE 6-PHOSPHATE PHOSPHATASE"/>
    <property type="match status" value="1"/>
</dbReference>
<dbReference type="GO" id="GO:0004805">
    <property type="term" value="F:trehalose-phosphatase activity"/>
    <property type="evidence" value="ECO:0007669"/>
    <property type="project" value="UniProtKB-EC"/>
</dbReference>
<proteinExistence type="inferred from homology"/>
<dbReference type="EC" id="3.1.3.12" evidence="6"/>
<evidence type="ECO:0000256" key="6">
    <source>
        <dbReference type="RuleBase" id="RU361117"/>
    </source>
</evidence>